<organism evidence="1">
    <name type="scientific">marine sediment metagenome</name>
    <dbReference type="NCBI Taxonomy" id="412755"/>
    <lineage>
        <taxon>unclassified sequences</taxon>
        <taxon>metagenomes</taxon>
        <taxon>ecological metagenomes</taxon>
    </lineage>
</organism>
<evidence type="ECO:0000313" key="1">
    <source>
        <dbReference type="EMBL" id="KKL27956.1"/>
    </source>
</evidence>
<sequence length="85" mass="9431">MLLFQSKTKMSTLENLLRMQVSKLPNGTILRDKHGFVIAFTPEFRVAVQSITEDGVHVIIHANGHDSDTVDLLIKNNDVSVIGSK</sequence>
<dbReference type="AlphaFoldDB" id="A0A0F9EDM8"/>
<name>A0A0F9EDM8_9ZZZZ</name>
<accession>A0A0F9EDM8</accession>
<reference evidence="1" key="1">
    <citation type="journal article" date="2015" name="Nature">
        <title>Complex archaea that bridge the gap between prokaryotes and eukaryotes.</title>
        <authorList>
            <person name="Spang A."/>
            <person name="Saw J.H."/>
            <person name="Jorgensen S.L."/>
            <person name="Zaremba-Niedzwiedzka K."/>
            <person name="Martijn J."/>
            <person name="Lind A.E."/>
            <person name="van Eijk R."/>
            <person name="Schleper C."/>
            <person name="Guy L."/>
            <person name="Ettema T.J."/>
        </authorList>
    </citation>
    <scope>NUCLEOTIDE SEQUENCE</scope>
</reference>
<protein>
    <submittedName>
        <fullName evidence="1">Uncharacterized protein</fullName>
    </submittedName>
</protein>
<comment type="caution">
    <text evidence="1">The sequence shown here is derived from an EMBL/GenBank/DDBJ whole genome shotgun (WGS) entry which is preliminary data.</text>
</comment>
<proteinExistence type="predicted"/>
<gene>
    <name evidence="1" type="ORF">LCGC14_2379960</name>
</gene>
<dbReference type="EMBL" id="LAZR01035271">
    <property type="protein sequence ID" value="KKL27956.1"/>
    <property type="molecule type" value="Genomic_DNA"/>
</dbReference>